<accession>A0A561Q837</accession>
<dbReference type="OrthoDB" id="9785826at2"/>
<proteinExistence type="inferred from homology"/>
<dbReference type="PANTHER" id="PTHR45458">
    <property type="entry name" value="SHORT-CHAIN DEHYDROGENASE/REDUCTASE SDR"/>
    <property type="match status" value="1"/>
</dbReference>
<organism evidence="2 3">
    <name type="scientific">Neorhizobium alkalisoli</name>
    <dbReference type="NCBI Taxonomy" id="528178"/>
    <lineage>
        <taxon>Bacteria</taxon>
        <taxon>Pseudomonadati</taxon>
        <taxon>Pseudomonadota</taxon>
        <taxon>Alphaproteobacteria</taxon>
        <taxon>Hyphomicrobiales</taxon>
        <taxon>Rhizobiaceae</taxon>
        <taxon>Rhizobium/Agrobacterium group</taxon>
        <taxon>Neorhizobium</taxon>
    </lineage>
</organism>
<dbReference type="GO" id="GO:0016616">
    <property type="term" value="F:oxidoreductase activity, acting on the CH-OH group of donors, NAD or NADP as acceptor"/>
    <property type="evidence" value="ECO:0007669"/>
    <property type="project" value="TreeGrafter"/>
</dbReference>
<dbReference type="PANTHER" id="PTHR45458:SF1">
    <property type="entry name" value="SHORT CHAIN DEHYDROGENASE"/>
    <property type="match status" value="1"/>
</dbReference>
<dbReference type="SUPFAM" id="SSF51735">
    <property type="entry name" value="NAD(P)-binding Rossmann-fold domains"/>
    <property type="match status" value="1"/>
</dbReference>
<dbReference type="RefSeq" id="WP_145643180.1">
    <property type="nucleotide sequence ID" value="NZ_VIWP01000014.1"/>
</dbReference>
<gene>
    <name evidence="2" type="ORF">FHW37_11479</name>
</gene>
<comment type="caution">
    <text evidence="2">The sequence shown here is derived from an EMBL/GenBank/DDBJ whole genome shotgun (WGS) entry which is preliminary data.</text>
</comment>
<dbReference type="InterPro" id="IPR036291">
    <property type="entry name" value="NAD(P)-bd_dom_sf"/>
</dbReference>
<evidence type="ECO:0000313" key="3">
    <source>
        <dbReference type="Proteomes" id="UP000320653"/>
    </source>
</evidence>
<evidence type="ECO:0000313" key="2">
    <source>
        <dbReference type="EMBL" id="TWF46510.1"/>
    </source>
</evidence>
<dbReference type="PRINTS" id="PR00080">
    <property type="entry name" value="SDRFAMILY"/>
</dbReference>
<keyword evidence="3" id="KW-1185">Reference proteome</keyword>
<sequence length="223" mass="23963">MATILITGCDRGLGEEFALQYAADGNRVIATCLDPDAFKARHAGQTDIEAVKLDVTDESAVAKLAARLDGVAIDILINNAGIPGPHPPLGETDLTLWRQMLEVNLIAPFIISKAFAAHVEKSEQKVIAFITSRMGSISLNNTGRSYGYRSTKAGLNMVMKSLAIDLGPQQICVLGIHPGNVAATGGRGLTFSESVMRMREVIDHSGPHQTGTFYNYNGQILPW</sequence>
<dbReference type="Proteomes" id="UP000320653">
    <property type="component" value="Unassembled WGS sequence"/>
</dbReference>
<dbReference type="AlphaFoldDB" id="A0A561Q837"/>
<dbReference type="Pfam" id="PF00106">
    <property type="entry name" value="adh_short"/>
    <property type="match status" value="1"/>
</dbReference>
<protein>
    <submittedName>
        <fullName evidence="2">NAD(P)-dependent dehydrogenase (Short-subunit alcohol dehydrogenase family)</fullName>
    </submittedName>
</protein>
<reference evidence="2 3" key="1">
    <citation type="submission" date="2019-06" db="EMBL/GenBank/DDBJ databases">
        <title>Sorghum-associated microbial communities from plants grown in Nebraska, USA.</title>
        <authorList>
            <person name="Schachtman D."/>
        </authorList>
    </citation>
    <scope>NUCLEOTIDE SEQUENCE [LARGE SCALE GENOMIC DNA]</scope>
    <source>
        <strain evidence="2 3">1225</strain>
    </source>
</reference>
<dbReference type="EMBL" id="VIWP01000014">
    <property type="protein sequence ID" value="TWF46510.1"/>
    <property type="molecule type" value="Genomic_DNA"/>
</dbReference>
<name>A0A561Q837_9HYPH</name>
<evidence type="ECO:0000256" key="1">
    <source>
        <dbReference type="RuleBase" id="RU000363"/>
    </source>
</evidence>
<dbReference type="PRINTS" id="PR00081">
    <property type="entry name" value="GDHRDH"/>
</dbReference>
<dbReference type="InterPro" id="IPR002347">
    <property type="entry name" value="SDR_fam"/>
</dbReference>
<dbReference type="Gene3D" id="3.40.50.720">
    <property type="entry name" value="NAD(P)-binding Rossmann-like Domain"/>
    <property type="match status" value="1"/>
</dbReference>
<dbReference type="CDD" id="cd05325">
    <property type="entry name" value="carb_red_sniffer_like_SDR_c"/>
    <property type="match status" value="1"/>
</dbReference>
<dbReference type="InterPro" id="IPR052184">
    <property type="entry name" value="SDR_enzymes"/>
</dbReference>
<comment type="similarity">
    <text evidence="1">Belongs to the short-chain dehydrogenases/reductases (SDR) family.</text>
</comment>